<evidence type="ECO:0000313" key="2">
    <source>
        <dbReference type="EMBL" id="KAJ1968175.1"/>
    </source>
</evidence>
<feature type="region of interest" description="Disordered" evidence="1">
    <location>
        <begin position="184"/>
        <end position="290"/>
    </location>
</feature>
<gene>
    <name evidence="2" type="ORF">IWQ62_001406</name>
</gene>
<feature type="region of interest" description="Disordered" evidence="1">
    <location>
        <begin position="1"/>
        <end position="46"/>
    </location>
</feature>
<keyword evidence="3" id="KW-1185">Reference proteome</keyword>
<dbReference type="EMBL" id="JANBPY010000221">
    <property type="protein sequence ID" value="KAJ1968175.1"/>
    <property type="molecule type" value="Genomic_DNA"/>
</dbReference>
<evidence type="ECO:0000256" key="1">
    <source>
        <dbReference type="SAM" id="MobiDB-lite"/>
    </source>
</evidence>
<protein>
    <submittedName>
        <fullName evidence="2">Uncharacterized protein</fullName>
    </submittedName>
</protein>
<feature type="region of interest" description="Disordered" evidence="1">
    <location>
        <begin position="343"/>
        <end position="368"/>
    </location>
</feature>
<reference evidence="2" key="1">
    <citation type="submission" date="2022-07" db="EMBL/GenBank/DDBJ databases">
        <title>Phylogenomic reconstructions and comparative analyses of Kickxellomycotina fungi.</title>
        <authorList>
            <person name="Reynolds N.K."/>
            <person name="Stajich J.E."/>
            <person name="Barry K."/>
            <person name="Grigoriev I.V."/>
            <person name="Crous P."/>
            <person name="Smith M.E."/>
        </authorList>
    </citation>
    <scope>NUCLEOTIDE SEQUENCE</scope>
    <source>
        <strain evidence="2">RSA 1196</strain>
    </source>
</reference>
<accession>A0A9W8E878</accession>
<feature type="compositionally biased region" description="Polar residues" evidence="1">
    <location>
        <begin position="352"/>
        <end position="368"/>
    </location>
</feature>
<sequence length="396" mass="42386">MQALGSSSSPTRSNQSKEASTSHPAKETPVPHMCKPFRLVDNNPEPAVSASLTTDAAAGLRASHMGDVVLPPAYHMGSYTIHPPSPFQTVLPPDSSLSSTYRAIPSRTEVPIVNPYQGTIIQQPSTSLVLPSSTKQMDMTPQPHHAFMPRNQPHLYNSPASLGGQLYRPPFALSSIPLPSSVPQPLLSAGPTDHTPLSPRLSSPTATRNAPKFIHRSVSARTVHHESHPYNIERYVSTSQQRRGTPRGSHSPLGLNSTSSRSNSYEPLTTSSPLASLEEEPHVTPDYNTTETMWGVSQDLSTAKTVGTEPPFPAPSKPKSTPYGASPSFPFFPPLGTCAASSNHSGYEHWPATSSPSQSRSAFTSTGVFSPPVTSEIADCIYERCSNSSEGARLSS</sequence>
<dbReference type="AlphaFoldDB" id="A0A9W8E878"/>
<dbReference type="Proteomes" id="UP001150925">
    <property type="component" value="Unassembled WGS sequence"/>
</dbReference>
<feature type="compositionally biased region" description="Polar residues" evidence="1">
    <location>
        <begin position="1"/>
        <end position="23"/>
    </location>
</feature>
<feature type="compositionally biased region" description="Polar residues" evidence="1">
    <location>
        <begin position="254"/>
        <end position="274"/>
    </location>
</feature>
<dbReference type="OrthoDB" id="10375827at2759"/>
<organism evidence="2 3">
    <name type="scientific">Dispira parvispora</name>
    <dbReference type="NCBI Taxonomy" id="1520584"/>
    <lineage>
        <taxon>Eukaryota</taxon>
        <taxon>Fungi</taxon>
        <taxon>Fungi incertae sedis</taxon>
        <taxon>Zoopagomycota</taxon>
        <taxon>Kickxellomycotina</taxon>
        <taxon>Dimargaritomycetes</taxon>
        <taxon>Dimargaritales</taxon>
        <taxon>Dimargaritaceae</taxon>
        <taxon>Dispira</taxon>
    </lineage>
</organism>
<name>A0A9W8E878_9FUNG</name>
<comment type="caution">
    <text evidence="2">The sequence shown here is derived from an EMBL/GenBank/DDBJ whole genome shotgun (WGS) entry which is preliminary data.</text>
</comment>
<proteinExistence type="predicted"/>
<evidence type="ECO:0000313" key="3">
    <source>
        <dbReference type="Proteomes" id="UP001150925"/>
    </source>
</evidence>